<dbReference type="PROSITE" id="PS00107">
    <property type="entry name" value="PROTEIN_KINASE_ATP"/>
    <property type="match status" value="1"/>
</dbReference>
<keyword evidence="2" id="KW-0808">Transferase</keyword>
<reference evidence="9 10" key="1">
    <citation type="submission" date="2024-02" db="EMBL/GenBank/DDBJ databases">
        <title>Herpetosiphon gulosus NBRC 112829.</title>
        <authorList>
            <person name="Ichikawa N."/>
            <person name="Katano-Makiyama Y."/>
            <person name="Hidaka K."/>
        </authorList>
    </citation>
    <scope>NUCLEOTIDE SEQUENCE [LARGE SCALE GENOMIC DNA]</scope>
    <source>
        <strain evidence="9 10">NBRC 112829</strain>
    </source>
</reference>
<proteinExistence type="predicted"/>
<dbReference type="RefSeq" id="WP_345724092.1">
    <property type="nucleotide sequence ID" value="NZ_BAABRU010000019.1"/>
</dbReference>
<dbReference type="EMBL" id="BAABRU010000019">
    <property type="protein sequence ID" value="GAA5530495.1"/>
    <property type="molecule type" value="Genomic_DNA"/>
</dbReference>
<evidence type="ECO:0000256" key="3">
    <source>
        <dbReference type="ARBA" id="ARBA00022741"/>
    </source>
</evidence>
<accession>A0ABP9X513</accession>
<keyword evidence="3 6" id="KW-0547">Nucleotide-binding</keyword>
<dbReference type="PROSITE" id="PS00108">
    <property type="entry name" value="PROTEIN_KINASE_ST"/>
    <property type="match status" value="1"/>
</dbReference>
<dbReference type="Proteomes" id="UP001428290">
    <property type="component" value="Unassembled WGS sequence"/>
</dbReference>
<keyword evidence="4 9" id="KW-0418">Kinase</keyword>
<dbReference type="Pfam" id="PF00069">
    <property type="entry name" value="Pkinase"/>
    <property type="match status" value="1"/>
</dbReference>
<dbReference type="Gene3D" id="3.30.200.20">
    <property type="entry name" value="Phosphorylase Kinase, domain 1"/>
    <property type="match status" value="1"/>
</dbReference>
<dbReference type="InterPro" id="IPR008271">
    <property type="entry name" value="Ser/Thr_kinase_AS"/>
</dbReference>
<feature type="transmembrane region" description="Helical" evidence="7">
    <location>
        <begin position="347"/>
        <end position="367"/>
    </location>
</feature>
<sequence length="368" mass="40579">MQNLSNLQLGEYHLAEQIGQGGMAVVYKAEHPQFGTTAFKVLPSMLIHVGELLTRFLNEADAVRILHHPHIVQSYETGAVPHPQLDEEVYFIALEYIENGSLLERMIASSLAVEDVIKMGIDIGYALEYAHSKGIIHRDIKPSNILFRNNGQAVLADFGIASTAQYIRLTKTGNVTGTIAYMAPEIMQEVPASPRSDLYSLALVLYETLTNSRPFGTDTASPQLVQKILQEQIPPLQNVVPNISPAIAQVIEQALAKHPSQRQTSVGEFVSQLQHALQRRTPSQFTIPLPEPSEDLLADQFTKPQQRKPKAKPIEVNRPNAAASSTLGIQASNDLASSSRAKFTTTLQFVLIAVVTFFLVLGIFFIFK</sequence>
<dbReference type="SMART" id="SM00220">
    <property type="entry name" value="S_TKc"/>
    <property type="match status" value="1"/>
</dbReference>
<evidence type="ECO:0000256" key="1">
    <source>
        <dbReference type="ARBA" id="ARBA00012513"/>
    </source>
</evidence>
<dbReference type="InterPro" id="IPR011009">
    <property type="entry name" value="Kinase-like_dom_sf"/>
</dbReference>
<evidence type="ECO:0000256" key="6">
    <source>
        <dbReference type="PROSITE-ProRule" id="PRU10141"/>
    </source>
</evidence>
<dbReference type="EC" id="2.7.11.1" evidence="1"/>
<evidence type="ECO:0000256" key="5">
    <source>
        <dbReference type="ARBA" id="ARBA00022840"/>
    </source>
</evidence>
<dbReference type="InterPro" id="IPR017441">
    <property type="entry name" value="Protein_kinase_ATP_BS"/>
</dbReference>
<dbReference type="SUPFAM" id="SSF56112">
    <property type="entry name" value="Protein kinase-like (PK-like)"/>
    <property type="match status" value="1"/>
</dbReference>
<feature type="binding site" evidence="6">
    <location>
        <position position="40"/>
    </location>
    <ligand>
        <name>ATP</name>
        <dbReference type="ChEBI" id="CHEBI:30616"/>
    </ligand>
</feature>
<keyword evidence="5 6" id="KW-0067">ATP-binding</keyword>
<keyword evidence="7" id="KW-1133">Transmembrane helix</keyword>
<organism evidence="9 10">
    <name type="scientific">Herpetosiphon gulosus</name>
    <dbReference type="NCBI Taxonomy" id="1973496"/>
    <lineage>
        <taxon>Bacteria</taxon>
        <taxon>Bacillati</taxon>
        <taxon>Chloroflexota</taxon>
        <taxon>Chloroflexia</taxon>
        <taxon>Herpetosiphonales</taxon>
        <taxon>Herpetosiphonaceae</taxon>
        <taxon>Herpetosiphon</taxon>
    </lineage>
</organism>
<dbReference type="PANTHER" id="PTHR43289">
    <property type="entry name" value="MITOGEN-ACTIVATED PROTEIN KINASE KINASE KINASE 20-RELATED"/>
    <property type="match status" value="1"/>
</dbReference>
<dbReference type="Gene3D" id="1.10.510.10">
    <property type="entry name" value="Transferase(Phosphotransferase) domain 1"/>
    <property type="match status" value="1"/>
</dbReference>
<evidence type="ECO:0000256" key="2">
    <source>
        <dbReference type="ARBA" id="ARBA00022679"/>
    </source>
</evidence>
<keyword evidence="7" id="KW-0812">Transmembrane</keyword>
<keyword evidence="7" id="KW-0472">Membrane</keyword>
<evidence type="ECO:0000256" key="4">
    <source>
        <dbReference type="ARBA" id="ARBA00022777"/>
    </source>
</evidence>
<comment type="caution">
    <text evidence="9">The sequence shown here is derived from an EMBL/GenBank/DDBJ whole genome shotgun (WGS) entry which is preliminary data.</text>
</comment>
<gene>
    <name evidence="9" type="primary">pknD_24</name>
    <name evidence="9" type="ORF">Hgul01_04314</name>
</gene>
<feature type="domain" description="Protein kinase" evidence="8">
    <location>
        <begin position="12"/>
        <end position="278"/>
    </location>
</feature>
<dbReference type="GO" id="GO:0016301">
    <property type="term" value="F:kinase activity"/>
    <property type="evidence" value="ECO:0007669"/>
    <property type="project" value="UniProtKB-KW"/>
</dbReference>
<keyword evidence="10" id="KW-1185">Reference proteome</keyword>
<evidence type="ECO:0000259" key="8">
    <source>
        <dbReference type="PROSITE" id="PS50011"/>
    </source>
</evidence>
<dbReference type="InterPro" id="IPR000719">
    <property type="entry name" value="Prot_kinase_dom"/>
</dbReference>
<dbReference type="PROSITE" id="PS50011">
    <property type="entry name" value="PROTEIN_KINASE_DOM"/>
    <property type="match status" value="1"/>
</dbReference>
<evidence type="ECO:0000256" key="7">
    <source>
        <dbReference type="SAM" id="Phobius"/>
    </source>
</evidence>
<name>A0ABP9X513_9CHLR</name>
<dbReference type="PANTHER" id="PTHR43289:SF6">
    <property type="entry name" value="SERINE_THREONINE-PROTEIN KINASE NEKL-3"/>
    <property type="match status" value="1"/>
</dbReference>
<evidence type="ECO:0000313" key="10">
    <source>
        <dbReference type="Proteomes" id="UP001428290"/>
    </source>
</evidence>
<protein>
    <recommendedName>
        <fullName evidence="1">non-specific serine/threonine protein kinase</fullName>
        <ecNumber evidence="1">2.7.11.1</ecNumber>
    </recommendedName>
</protein>
<evidence type="ECO:0000313" key="9">
    <source>
        <dbReference type="EMBL" id="GAA5530495.1"/>
    </source>
</evidence>
<dbReference type="CDD" id="cd14014">
    <property type="entry name" value="STKc_PknB_like"/>
    <property type="match status" value="1"/>
</dbReference>